<comment type="caution">
    <text evidence="2">The sequence shown here is derived from an EMBL/GenBank/DDBJ whole genome shotgun (WGS) entry which is preliminary data.</text>
</comment>
<evidence type="ECO:0000256" key="1">
    <source>
        <dbReference type="SAM" id="MobiDB-lite"/>
    </source>
</evidence>
<organism evidence="2 3">
    <name type="scientific">Lasius niger</name>
    <name type="common">Black garden ant</name>
    <dbReference type="NCBI Taxonomy" id="67767"/>
    <lineage>
        <taxon>Eukaryota</taxon>
        <taxon>Metazoa</taxon>
        <taxon>Ecdysozoa</taxon>
        <taxon>Arthropoda</taxon>
        <taxon>Hexapoda</taxon>
        <taxon>Insecta</taxon>
        <taxon>Pterygota</taxon>
        <taxon>Neoptera</taxon>
        <taxon>Endopterygota</taxon>
        <taxon>Hymenoptera</taxon>
        <taxon>Apocrita</taxon>
        <taxon>Aculeata</taxon>
        <taxon>Formicoidea</taxon>
        <taxon>Formicidae</taxon>
        <taxon>Formicinae</taxon>
        <taxon>Lasius</taxon>
        <taxon>Lasius</taxon>
    </lineage>
</organism>
<feature type="compositionally biased region" description="Basic and acidic residues" evidence="1">
    <location>
        <begin position="145"/>
        <end position="165"/>
    </location>
</feature>
<sequence length="187" mass="20959">MAYEFAQIDYHRDFTVDEFTRRASNNSGLRVKAIIKRTINGQTIVKKLLSQQQTDFALVLLASLPSVKTDFKEKFANFMNTYVQVFPLFLIENVKSEYWAVTLKPEASTDLPGTCSRGEEVMLKMQAASPKGTPTDEEPTPGQESMERSTDEGRVEEALTEKVETSDTSVVEQTAPEEKQAPEPTTP</sequence>
<dbReference type="Proteomes" id="UP000036403">
    <property type="component" value="Unassembled WGS sequence"/>
</dbReference>
<proteinExistence type="predicted"/>
<evidence type="ECO:0000313" key="2">
    <source>
        <dbReference type="EMBL" id="KMQ88707.1"/>
    </source>
</evidence>
<dbReference type="AlphaFoldDB" id="A0A0J7KEH6"/>
<reference evidence="2 3" key="1">
    <citation type="submission" date="2015-04" db="EMBL/GenBank/DDBJ databases">
        <title>Lasius niger genome sequencing.</title>
        <authorList>
            <person name="Konorov E.A."/>
            <person name="Nikitin M.A."/>
            <person name="Kirill M.V."/>
            <person name="Chang P."/>
        </authorList>
    </citation>
    <scope>NUCLEOTIDE SEQUENCE [LARGE SCALE GENOMIC DNA]</scope>
    <source>
        <tissue evidence="2">Whole</tissue>
    </source>
</reference>
<protein>
    <submittedName>
        <fullName evidence="2">Uncharacterized protein</fullName>
    </submittedName>
</protein>
<dbReference type="EMBL" id="LBMM01008680">
    <property type="protein sequence ID" value="KMQ88707.1"/>
    <property type="molecule type" value="Genomic_DNA"/>
</dbReference>
<name>A0A0J7KEH6_LASNI</name>
<feature type="region of interest" description="Disordered" evidence="1">
    <location>
        <begin position="126"/>
        <end position="187"/>
    </location>
</feature>
<gene>
    <name evidence="2" type="ORF">RF55_11761</name>
</gene>
<dbReference type="PaxDb" id="67767-A0A0J7KEH6"/>
<evidence type="ECO:0000313" key="3">
    <source>
        <dbReference type="Proteomes" id="UP000036403"/>
    </source>
</evidence>
<keyword evidence="3" id="KW-1185">Reference proteome</keyword>
<accession>A0A0J7KEH6</accession>